<dbReference type="InterPro" id="IPR051163">
    <property type="entry name" value="Sodium:Solute_Symporter_SSF"/>
</dbReference>
<organism evidence="15 16">
    <name type="scientific">Mya arenaria</name>
    <name type="common">Soft-shell clam</name>
    <dbReference type="NCBI Taxonomy" id="6604"/>
    <lineage>
        <taxon>Eukaryota</taxon>
        <taxon>Metazoa</taxon>
        <taxon>Spiralia</taxon>
        <taxon>Lophotrochozoa</taxon>
        <taxon>Mollusca</taxon>
        <taxon>Bivalvia</taxon>
        <taxon>Autobranchia</taxon>
        <taxon>Heteroconchia</taxon>
        <taxon>Euheterodonta</taxon>
        <taxon>Imparidentia</taxon>
        <taxon>Neoheterodontei</taxon>
        <taxon>Myida</taxon>
        <taxon>Myoidea</taxon>
        <taxon>Myidae</taxon>
        <taxon>Mya</taxon>
    </lineage>
</organism>
<keyword evidence="9 14" id="KW-0472">Membrane</keyword>
<dbReference type="Pfam" id="PF00474">
    <property type="entry name" value="SSF"/>
    <property type="match status" value="1"/>
</dbReference>
<gene>
    <name evidence="15" type="ORF">MAR_028366</name>
</gene>
<keyword evidence="5 14" id="KW-0812">Transmembrane</keyword>
<evidence type="ECO:0000256" key="4">
    <source>
        <dbReference type="ARBA" id="ARBA00022475"/>
    </source>
</evidence>
<dbReference type="InterPro" id="IPR018212">
    <property type="entry name" value="Na/solute_symporter_CS"/>
</dbReference>
<comment type="similarity">
    <text evidence="2 13">Belongs to the sodium:solute symporter (SSF) (TC 2.A.21) family.</text>
</comment>
<feature type="transmembrane region" description="Helical" evidence="14">
    <location>
        <begin position="156"/>
        <end position="177"/>
    </location>
</feature>
<feature type="transmembrane region" description="Helical" evidence="14">
    <location>
        <begin position="276"/>
        <end position="296"/>
    </location>
</feature>
<evidence type="ECO:0000256" key="12">
    <source>
        <dbReference type="ARBA" id="ARBA00036099"/>
    </source>
</evidence>
<keyword evidence="3" id="KW-0813">Transport</keyword>
<dbReference type="PANTHER" id="PTHR42985">
    <property type="entry name" value="SODIUM-COUPLED MONOCARBOXYLATE TRANSPORTER"/>
    <property type="match status" value="1"/>
</dbReference>
<keyword evidence="16" id="KW-1185">Reference proteome</keyword>
<protein>
    <submittedName>
        <fullName evidence="15">SC5AC-like protein</fullName>
    </submittedName>
</protein>
<keyword evidence="7" id="KW-0915">Sodium</keyword>
<name>A0ABY7DGE5_MYAAR</name>
<feature type="transmembrane region" description="Helical" evidence="14">
    <location>
        <begin position="378"/>
        <end position="398"/>
    </location>
</feature>
<dbReference type="InterPro" id="IPR038377">
    <property type="entry name" value="Na/Glc_symporter_sf"/>
</dbReference>
<dbReference type="Proteomes" id="UP001164746">
    <property type="component" value="Chromosome 2"/>
</dbReference>
<feature type="transmembrane region" description="Helical" evidence="14">
    <location>
        <begin position="61"/>
        <end position="79"/>
    </location>
</feature>
<feature type="transmembrane region" description="Helical" evidence="14">
    <location>
        <begin position="20"/>
        <end position="41"/>
    </location>
</feature>
<dbReference type="PROSITE" id="PS00456">
    <property type="entry name" value="NA_SOLUT_SYMP_1"/>
    <property type="match status" value="1"/>
</dbReference>
<evidence type="ECO:0000256" key="11">
    <source>
        <dbReference type="ARBA" id="ARBA00023201"/>
    </source>
</evidence>
<accession>A0ABY7DGE5</accession>
<feature type="transmembrane region" description="Helical" evidence="14">
    <location>
        <begin position="302"/>
        <end position="322"/>
    </location>
</feature>
<keyword evidence="8" id="KW-0406">Ion transport</keyword>
<keyword evidence="11" id="KW-0739">Sodium transport</keyword>
<evidence type="ECO:0000256" key="3">
    <source>
        <dbReference type="ARBA" id="ARBA00022448"/>
    </source>
</evidence>
<keyword evidence="10" id="KW-0325">Glycoprotein</keyword>
<feature type="transmembrane region" description="Helical" evidence="14">
    <location>
        <begin position="91"/>
        <end position="113"/>
    </location>
</feature>
<evidence type="ECO:0000256" key="2">
    <source>
        <dbReference type="ARBA" id="ARBA00006434"/>
    </source>
</evidence>
<sequence>MLSDRSYSFNTGQKNTFSTVDYVIFGATLAVSTFIGFFYAIKDRKISDTKLFLLAGGNMNFVPVSMSLLASFMSAITLLGTPAEMYNFGTMYWWIGLSYAGSVALAAHVYVPIFYRLRVTTLTGLSLWGAIISVGSLCTIYTAIGGMKAVLWTDTFQTVMMIVGLLATLIQGCYEMGGFTNAWNIAEQNHRVYFDEALWVNFPGLCVILLLSCMVGIVMYAFYSTCDPISFKLIMASDQMYPLFVMDLLSHVPGVPGLFVACIFSGTLSSSAALSLFGMLGAPMLGLFTLGMIYPWANYKGAYAGTLTSLVVMLWIGGGAYITKPSSWRPPISTEGCNWNLTQDGRLSPWNTTATPVLISTITTADVINDTVIASASLAEGCLAMLIVCVVGIIVSLITGRQDPRKLDARLVCPIFDVMFPFLPERWRKPLRFGIVHEGKYAADEAEAEVRRESILTLQEEDGSIKLPSPEIEVLLSGNKVHITEKR</sequence>
<feature type="transmembrane region" description="Helical" evidence="14">
    <location>
        <begin position="198"/>
        <end position="223"/>
    </location>
</feature>
<evidence type="ECO:0000256" key="14">
    <source>
        <dbReference type="SAM" id="Phobius"/>
    </source>
</evidence>
<feature type="transmembrane region" description="Helical" evidence="14">
    <location>
        <begin position="125"/>
        <end position="144"/>
    </location>
</feature>
<comment type="subcellular location">
    <subcellularLocation>
        <location evidence="1">Cell membrane</location>
        <topology evidence="1">Multi-pass membrane protein</topology>
    </subcellularLocation>
</comment>
<keyword evidence="4" id="KW-1003">Cell membrane</keyword>
<evidence type="ECO:0000256" key="6">
    <source>
        <dbReference type="ARBA" id="ARBA00022989"/>
    </source>
</evidence>
<dbReference type="EMBL" id="CP111013">
    <property type="protein sequence ID" value="WAQ95676.1"/>
    <property type="molecule type" value="Genomic_DNA"/>
</dbReference>
<evidence type="ECO:0000256" key="8">
    <source>
        <dbReference type="ARBA" id="ARBA00023065"/>
    </source>
</evidence>
<evidence type="ECO:0000256" key="7">
    <source>
        <dbReference type="ARBA" id="ARBA00023053"/>
    </source>
</evidence>
<reference evidence="15" key="1">
    <citation type="submission" date="2022-11" db="EMBL/GenBank/DDBJ databases">
        <title>Centuries of genome instability and evolution in soft-shell clam transmissible cancer (bioRxiv).</title>
        <authorList>
            <person name="Hart S.F.M."/>
            <person name="Yonemitsu M.A."/>
            <person name="Giersch R.M."/>
            <person name="Beal B.F."/>
            <person name="Arriagada G."/>
            <person name="Davis B.W."/>
            <person name="Ostrander E.A."/>
            <person name="Goff S.P."/>
            <person name="Metzger M.J."/>
        </authorList>
    </citation>
    <scope>NUCLEOTIDE SEQUENCE</scope>
    <source>
        <strain evidence="15">MELC-2E11</strain>
        <tissue evidence="15">Siphon/mantle</tissue>
    </source>
</reference>
<dbReference type="Gene3D" id="1.20.1730.10">
    <property type="entry name" value="Sodium/glucose cotransporter"/>
    <property type="match status" value="4"/>
</dbReference>
<evidence type="ECO:0000313" key="15">
    <source>
        <dbReference type="EMBL" id="WAQ95676.1"/>
    </source>
</evidence>
<dbReference type="PROSITE" id="PS50283">
    <property type="entry name" value="NA_SOLUT_SYMP_3"/>
    <property type="match status" value="1"/>
</dbReference>
<evidence type="ECO:0000256" key="9">
    <source>
        <dbReference type="ARBA" id="ARBA00023136"/>
    </source>
</evidence>
<evidence type="ECO:0000256" key="10">
    <source>
        <dbReference type="ARBA" id="ARBA00023180"/>
    </source>
</evidence>
<evidence type="ECO:0000256" key="1">
    <source>
        <dbReference type="ARBA" id="ARBA00004651"/>
    </source>
</evidence>
<evidence type="ECO:0000256" key="5">
    <source>
        <dbReference type="ARBA" id="ARBA00022692"/>
    </source>
</evidence>
<dbReference type="PANTHER" id="PTHR42985:SF45">
    <property type="entry name" value="SODIUM_IODIDE COTRANSPORTER-LIKE"/>
    <property type="match status" value="1"/>
</dbReference>
<proteinExistence type="inferred from homology"/>
<keyword evidence="6 14" id="KW-1133">Transmembrane helix</keyword>
<dbReference type="InterPro" id="IPR001734">
    <property type="entry name" value="Na/solute_symporter"/>
</dbReference>
<evidence type="ECO:0000256" key="13">
    <source>
        <dbReference type="RuleBase" id="RU362091"/>
    </source>
</evidence>
<comment type="catalytic activity">
    <reaction evidence="12">
        <text>iodide(out) + 2 Na(+)(out) = iodide(in) + 2 Na(+)(in)</text>
        <dbReference type="Rhea" id="RHEA:71207"/>
        <dbReference type="ChEBI" id="CHEBI:16382"/>
        <dbReference type="ChEBI" id="CHEBI:29101"/>
    </reaction>
</comment>
<evidence type="ECO:0000313" key="16">
    <source>
        <dbReference type="Proteomes" id="UP001164746"/>
    </source>
</evidence>